<reference evidence="2 3" key="1">
    <citation type="journal article" date="2020" name="Genomics">
        <title>Complete, high-quality genomes from long-read metagenomic sequencing of two wolf lichen thalli reveals enigmatic genome architecture.</title>
        <authorList>
            <person name="McKenzie S.K."/>
            <person name="Walston R.F."/>
            <person name="Allen J.L."/>
        </authorList>
    </citation>
    <scope>NUCLEOTIDE SEQUENCE [LARGE SCALE GENOMIC DNA]</scope>
    <source>
        <strain evidence="2">WasteWater1</strain>
    </source>
</reference>
<accession>A0A8H6FCP4</accession>
<evidence type="ECO:0000313" key="2">
    <source>
        <dbReference type="EMBL" id="KAF6223038.1"/>
    </source>
</evidence>
<dbReference type="RefSeq" id="XP_037152384.1">
    <property type="nucleotide sequence ID" value="XM_037292022.1"/>
</dbReference>
<evidence type="ECO:0000313" key="3">
    <source>
        <dbReference type="Proteomes" id="UP000593566"/>
    </source>
</evidence>
<dbReference type="AlphaFoldDB" id="A0A8H6FCP4"/>
<feature type="compositionally biased region" description="Polar residues" evidence="1">
    <location>
        <begin position="93"/>
        <end position="109"/>
    </location>
</feature>
<sequence length="377" mass="42523">MDASGSKSLNKSQHAYVDCLPIFDNAQLDHNTLNITRNLGKTNTALPIIMIKASRMQKVFKTKNEVIRRFFGLKMEIAMILSESNDGVPDGNPSESSKSTARAGSILQYPTSRLHSREREVPDKRDVFEIHRTPPWFTRVCLRPLNMATSITSWSTKYLSSSQSKRETRSANQLEEVEAFGCVHRVGLSSNSGANERLSNSVIVGMDMLKLQKACDEDIPCEAAAQRRSSLPVPSLASQYPGSGQLRRGGYRCSMEVSQTKRCQPSKVLFLWLHTSFGITVNTRKRDRSTVPSRGVDPGCLRPNARREHLEEQWHKGEDLYHHIDRSLCPRRPLSTRSPAQSRHAIGRTSTILEFRNMFHELSGQAKYPHAKLGYLE</sequence>
<gene>
    <name evidence="2" type="ORF">HO133_001090</name>
</gene>
<organism evidence="2 3">
    <name type="scientific">Letharia lupina</name>
    <dbReference type="NCBI Taxonomy" id="560253"/>
    <lineage>
        <taxon>Eukaryota</taxon>
        <taxon>Fungi</taxon>
        <taxon>Dikarya</taxon>
        <taxon>Ascomycota</taxon>
        <taxon>Pezizomycotina</taxon>
        <taxon>Lecanoromycetes</taxon>
        <taxon>OSLEUM clade</taxon>
        <taxon>Lecanoromycetidae</taxon>
        <taxon>Lecanorales</taxon>
        <taxon>Lecanorineae</taxon>
        <taxon>Parmeliaceae</taxon>
        <taxon>Letharia</taxon>
    </lineage>
</organism>
<dbReference type="GeneID" id="59329508"/>
<dbReference type="Proteomes" id="UP000593566">
    <property type="component" value="Unassembled WGS sequence"/>
</dbReference>
<proteinExistence type="predicted"/>
<evidence type="ECO:0000256" key="1">
    <source>
        <dbReference type="SAM" id="MobiDB-lite"/>
    </source>
</evidence>
<comment type="caution">
    <text evidence="2">The sequence shown here is derived from an EMBL/GenBank/DDBJ whole genome shotgun (WGS) entry which is preliminary data.</text>
</comment>
<keyword evidence="3" id="KW-1185">Reference proteome</keyword>
<feature type="region of interest" description="Disordered" evidence="1">
    <location>
        <begin position="84"/>
        <end position="109"/>
    </location>
</feature>
<dbReference type="EMBL" id="JACCJB010000011">
    <property type="protein sequence ID" value="KAF6223038.1"/>
    <property type="molecule type" value="Genomic_DNA"/>
</dbReference>
<name>A0A8H6FCP4_9LECA</name>
<protein>
    <submittedName>
        <fullName evidence="2">Uncharacterized protein</fullName>
    </submittedName>
</protein>